<dbReference type="RefSeq" id="WP_255027216.1">
    <property type="nucleotide sequence ID" value="NZ_JANDHW010000006.1"/>
</dbReference>
<evidence type="ECO:0000313" key="2">
    <source>
        <dbReference type="Proteomes" id="UP001205603"/>
    </source>
</evidence>
<accession>A0ABT1MH89</accession>
<dbReference type="EMBL" id="JANDHW010000006">
    <property type="protein sequence ID" value="MCP9612003.1"/>
    <property type="molecule type" value="Genomic_DNA"/>
</dbReference>
<organism evidence="1 2">
    <name type="scientific">Coprobacter tertius</name>
    <dbReference type="NCBI Taxonomy" id="2944915"/>
    <lineage>
        <taxon>Bacteria</taxon>
        <taxon>Pseudomonadati</taxon>
        <taxon>Bacteroidota</taxon>
        <taxon>Bacteroidia</taxon>
        <taxon>Bacteroidales</taxon>
        <taxon>Barnesiellaceae</taxon>
        <taxon>Coprobacter</taxon>
    </lineage>
</organism>
<comment type="caution">
    <text evidence="1">The sequence shown here is derived from an EMBL/GenBank/DDBJ whole genome shotgun (WGS) entry which is preliminary data.</text>
</comment>
<name>A0ABT1MH89_9BACT</name>
<gene>
    <name evidence="1" type="ORF">NMU02_07865</name>
</gene>
<proteinExistence type="predicted"/>
<dbReference type="Proteomes" id="UP001205603">
    <property type="component" value="Unassembled WGS sequence"/>
</dbReference>
<keyword evidence="2" id="KW-1185">Reference proteome</keyword>
<reference evidence="1 2" key="1">
    <citation type="submission" date="2022-07" db="EMBL/GenBank/DDBJ databases">
        <title>Fecal culturing of patients with breast cancer.</title>
        <authorList>
            <person name="Teng N.M.Y."/>
            <person name="Kiu R."/>
            <person name="Evans R."/>
            <person name="Baker D.J."/>
            <person name="Zenner C."/>
            <person name="Robinson S.D."/>
            <person name="Hall L.J."/>
        </authorList>
    </citation>
    <scope>NUCLEOTIDE SEQUENCE [LARGE SCALE GENOMIC DNA]</scope>
    <source>
        <strain evidence="1 2">LH1063</strain>
    </source>
</reference>
<sequence length="182" mass="21198">MFRCENTVRRCFFYIILLVPAGIYAQQDTTLVLGIHKKENKKIDIQPYVSPDNVINQKTDSLKEMSIDAFIQPFDVKKYLDNKSRLFLPPNPSEHIKRALILYMANDFNCISPDDRKMIENAAVNVRKMFERSGIKKIKTAPGFNFDLADYVRRKKQMKNYEKSLQITGELSKLPMKDTIAR</sequence>
<protein>
    <submittedName>
        <fullName evidence="1">Uncharacterized protein</fullName>
    </submittedName>
</protein>
<evidence type="ECO:0000313" key="1">
    <source>
        <dbReference type="EMBL" id="MCP9612003.1"/>
    </source>
</evidence>